<dbReference type="OMA" id="CISSTEW"/>
<evidence type="ECO:0000313" key="1">
    <source>
        <dbReference type="EMBL" id="OVA07721.1"/>
    </source>
</evidence>
<evidence type="ECO:0000313" key="2">
    <source>
        <dbReference type="Proteomes" id="UP000195402"/>
    </source>
</evidence>
<sequence length="111" mass="13221">MCINASQWNPSIPHHPPHYLLYRPKRSKVRVNRLRLIRGKRSRMEREVGLVGKEIELKNLKLYLENRSIIEENEKLREKAILLHQENRALMSQLQMKFSHLHDFSNKSSPA</sequence>
<dbReference type="Proteomes" id="UP000195402">
    <property type="component" value="Unassembled WGS sequence"/>
</dbReference>
<dbReference type="PANTHER" id="PTHR33601">
    <property type="entry name" value="PROTEIN LITTLE ZIPPER 4"/>
    <property type="match status" value="1"/>
</dbReference>
<name>A0A200QB78_MACCD</name>
<protein>
    <submittedName>
        <fullName evidence="1">Uncharacterized protein</fullName>
    </submittedName>
</protein>
<dbReference type="OrthoDB" id="1918054at2759"/>
<dbReference type="AlphaFoldDB" id="A0A200QB78"/>
<comment type="caution">
    <text evidence="1">The sequence shown here is derived from an EMBL/GenBank/DDBJ whole genome shotgun (WGS) entry which is preliminary data.</text>
</comment>
<dbReference type="InterPro" id="IPR039312">
    <property type="entry name" value="ZPR"/>
</dbReference>
<organism evidence="1 2">
    <name type="scientific">Macleaya cordata</name>
    <name type="common">Five-seeded plume-poppy</name>
    <name type="synonym">Bocconia cordata</name>
    <dbReference type="NCBI Taxonomy" id="56857"/>
    <lineage>
        <taxon>Eukaryota</taxon>
        <taxon>Viridiplantae</taxon>
        <taxon>Streptophyta</taxon>
        <taxon>Embryophyta</taxon>
        <taxon>Tracheophyta</taxon>
        <taxon>Spermatophyta</taxon>
        <taxon>Magnoliopsida</taxon>
        <taxon>Ranunculales</taxon>
        <taxon>Papaveraceae</taxon>
        <taxon>Papaveroideae</taxon>
        <taxon>Macleaya</taxon>
    </lineage>
</organism>
<proteinExistence type="predicted"/>
<dbReference type="FunCoup" id="A0A200QB78">
    <property type="interactions" value="421"/>
</dbReference>
<dbReference type="InParanoid" id="A0A200QB78"/>
<dbReference type="EMBL" id="MVGT01002446">
    <property type="protein sequence ID" value="OVA07721.1"/>
    <property type="molecule type" value="Genomic_DNA"/>
</dbReference>
<reference evidence="1 2" key="1">
    <citation type="journal article" date="2017" name="Mol. Plant">
        <title>The Genome of Medicinal Plant Macleaya cordata Provides New Insights into Benzylisoquinoline Alkaloids Metabolism.</title>
        <authorList>
            <person name="Liu X."/>
            <person name="Liu Y."/>
            <person name="Huang P."/>
            <person name="Ma Y."/>
            <person name="Qing Z."/>
            <person name="Tang Q."/>
            <person name="Cao H."/>
            <person name="Cheng P."/>
            <person name="Zheng Y."/>
            <person name="Yuan Z."/>
            <person name="Zhou Y."/>
            <person name="Liu J."/>
            <person name="Tang Z."/>
            <person name="Zhuo Y."/>
            <person name="Zhang Y."/>
            <person name="Yu L."/>
            <person name="Huang J."/>
            <person name="Yang P."/>
            <person name="Peng Q."/>
            <person name="Zhang J."/>
            <person name="Jiang W."/>
            <person name="Zhang Z."/>
            <person name="Lin K."/>
            <person name="Ro D.K."/>
            <person name="Chen X."/>
            <person name="Xiong X."/>
            <person name="Shang Y."/>
            <person name="Huang S."/>
            <person name="Zeng J."/>
        </authorList>
    </citation>
    <scope>NUCLEOTIDE SEQUENCE [LARGE SCALE GENOMIC DNA]</scope>
    <source>
        <strain evidence="2">cv. BLH2017</strain>
        <tissue evidence="1">Root</tissue>
    </source>
</reference>
<gene>
    <name evidence="1" type="ORF">BVC80_1827g91</name>
</gene>
<keyword evidence="2" id="KW-1185">Reference proteome</keyword>
<dbReference type="PANTHER" id="PTHR33601:SF22">
    <property type="entry name" value="PROTEIN LITTLE ZIPPER 1"/>
    <property type="match status" value="1"/>
</dbReference>
<accession>A0A200QB78</accession>
<dbReference type="STRING" id="56857.A0A200QB78"/>